<gene>
    <name evidence="1" type="ORF">HMPREF1863_00824</name>
</gene>
<dbReference type="Proteomes" id="UP000070442">
    <property type="component" value="Unassembled WGS sequence"/>
</dbReference>
<keyword evidence="2" id="KW-1185">Reference proteome</keyword>
<accession>A0A134AHB2</accession>
<dbReference type="EMBL" id="LSDG01000023">
    <property type="protein sequence ID" value="KXB67098.1"/>
    <property type="molecule type" value="Genomic_DNA"/>
</dbReference>
<dbReference type="OrthoDB" id="2544256at2"/>
<comment type="caution">
    <text evidence="1">The sequence shown here is derived from an EMBL/GenBank/DDBJ whole genome shotgun (WGS) entry which is preliminary data.</text>
</comment>
<name>A0A134AHB2_9FIRM</name>
<dbReference type="AlphaFoldDB" id="A0A134AHB2"/>
<protein>
    <recommendedName>
        <fullName evidence="3">DUF4367 domain-containing protein</fullName>
    </recommendedName>
</protein>
<evidence type="ECO:0000313" key="2">
    <source>
        <dbReference type="Proteomes" id="UP000070442"/>
    </source>
</evidence>
<sequence length="282" mass="31806">MKERRNITPSSEATEDMLKKLYSSTKQDKEEVHLKMKKKKRISYRKPAVAAACALIIFTLPFTSFGSEIVETVKRVASPSGRIVVNEDKFTADPEKMDLPDYLKGKIFDKDGKEITNCKPLSEERAIFSKDGREISSIDYDKLTGKVTFEYKDEQKEDTGDKSPINDIAKKLSFHPLVLSSNYHYVESEIYAESGKLSDYVTFTYEKNGKTIYLHERISSPETAYETGGEGKIDEVNVDGVKVILQGHNADFERDGLLLSISAKGANKDELIAMVKDLHLLK</sequence>
<evidence type="ECO:0000313" key="1">
    <source>
        <dbReference type="EMBL" id="KXB67098.1"/>
    </source>
</evidence>
<organism evidence="1 2">
    <name type="scientific">Aedoeadaptatus coxii</name>
    <dbReference type="NCBI Taxonomy" id="755172"/>
    <lineage>
        <taxon>Bacteria</taxon>
        <taxon>Bacillati</taxon>
        <taxon>Bacillota</taxon>
        <taxon>Tissierellia</taxon>
        <taxon>Tissierellales</taxon>
        <taxon>Peptoniphilaceae</taxon>
        <taxon>Aedoeadaptatus</taxon>
    </lineage>
</organism>
<dbReference type="PATRIC" id="fig|755172.3.peg.793"/>
<evidence type="ECO:0008006" key="3">
    <source>
        <dbReference type="Google" id="ProtNLM"/>
    </source>
</evidence>
<reference evidence="2" key="1">
    <citation type="submission" date="2016-01" db="EMBL/GenBank/DDBJ databases">
        <authorList>
            <person name="Mitreva M."/>
            <person name="Pepin K.H."/>
            <person name="Mihindukulasuriya K.A."/>
            <person name="Fulton R."/>
            <person name="Fronick C."/>
            <person name="O'Laughlin M."/>
            <person name="Miner T."/>
            <person name="Herter B."/>
            <person name="Rosa B.A."/>
            <person name="Cordes M."/>
            <person name="Tomlinson C."/>
            <person name="Wollam A."/>
            <person name="Palsikar V.B."/>
            <person name="Mardis E.R."/>
            <person name="Wilson R.K."/>
        </authorList>
    </citation>
    <scope>NUCLEOTIDE SEQUENCE [LARGE SCALE GENOMIC DNA]</scope>
    <source>
        <strain evidence="2">DNF00729</strain>
    </source>
</reference>
<dbReference type="STRING" id="755172.HMPREF1863_00824"/>
<dbReference type="RefSeq" id="WP_068367523.1">
    <property type="nucleotide sequence ID" value="NZ_CAMYBE010000002.1"/>
</dbReference>
<proteinExistence type="predicted"/>